<reference evidence="2" key="1">
    <citation type="journal article" date="2021" name="Nat. Commun.">
        <title>Genetic determinants of endophytism in the Arabidopsis root mycobiome.</title>
        <authorList>
            <person name="Mesny F."/>
            <person name="Miyauchi S."/>
            <person name="Thiergart T."/>
            <person name="Pickel B."/>
            <person name="Atanasova L."/>
            <person name="Karlsson M."/>
            <person name="Huettel B."/>
            <person name="Barry K.W."/>
            <person name="Haridas S."/>
            <person name="Chen C."/>
            <person name="Bauer D."/>
            <person name="Andreopoulos W."/>
            <person name="Pangilinan J."/>
            <person name="LaButti K."/>
            <person name="Riley R."/>
            <person name="Lipzen A."/>
            <person name="Clum A."/>
            <person name="Drula E."/>
            <person name="Henrissat B."/>
            <person name="Kohler A."/>
            <person name="Grigoriev I.V."/>
            <person name="Martin F.M."/>
            <person name="Hacquard S."/>
        </authorList>
    </citation>
    <scope>NUCLEOTIDE SEQUENCE</scope>
    <source>
        <strain evidence="2">MPI-SDFR-AT-0117</strain>
    </source>
</reference>
<evidence type="ECO:0000313" key="3">
    <source>
        <dbReference type="Proteomes" id="UP000770015"/>
    </source>
</evidence>
<sequence length="502" mass="55388">MQSLEDLTVPYWLLSQFPRRKSNSYDDSEASHILRKLSLPTARITYPSSPALSWEGDGPGTPRPRFRDGYFSNVFSSTPPTFAFGTSDNEPRSTPHSPYGVDPPRPARTGFEWVWFPEGYWAEREAPGTTRKSPTVGFLSKLRGRSVKSISDPGLRRVERSSGRDPSQKTITPRINTPKINTPFSPYTSEEAHVASLQHPLGQRPKYLSELLHRESPTHSRVSDDDLTPVVEATVGSSGEEEVKPGVLCIPRRRKMKKSRGGSGELRTSHLAEDVPPGAQGVVSMSQTTSITKSSVRFKEEVKFKDDTHNASLVKKWFGKAPWHRKGSGETASSVTSSVREVLAGKTPPGTPVTESTSGSAKQQFHSNYPGGEATRITTPPISEYPDQGRSRAFFSETKPPGNHRDSWTAESSSSNLAGEEKKTAKAPREWWDEAPARRHTQGKNKFQFDVPEHLPTSPMCPSNPKHASGGAGVCVYHGRRKGDSVVRSQRHEDSEMSSGEL</sequence>
<feature type="compositionally biased region" description="Basic and acidic residues" evidence="1">
    <location>
        <begin position="154"/>
        <end position="167"/>
    </location>
</feature>
<protein>
    <submittedName>
        <fullName evidence="2">Uncharacterized protein</fullName>
    </submittedName>
</protein>
<proteinExistence type="predicted"/>
<feature type="compositionally biased region" description="Polar residues" evidence="1">
    <location>
        <begin position="353"/>
        <end position="367"/>
    </location>
</feature>
<evidence type="ECO:0000256" key="1">
    <source>
        <dbReference type="SAM" id="MobiDB-lite"/>
    </source>
</evidence>
<name>A0A9P9ABH5_9PEZI</name>
<feature type="region of interest" description="Disordered" evidence="1">
    <location>
        <begin position="82"/>
        <end position="103"/>
    </location>
</feature>
<dbReference type="EMBL" id="JAGSXJ010000014">
    <property type="protein sequence ID" value="KAH6685696.1"/>
    <property type="molecule type" value="Genomic_DNA"/>
</dbReference>
<feature type="compositionally biased region" description="Polar residues" evidence="1">
    <location>
        <begin position="330"/>
        <end position="339"/>
    </location>
</feature>
<comment type="caution">
    <text evidence="2">The sequence shown here is derived from an EMBL/GenBank/DDBJ whole genome shotgun (WGS) entry which is preliminary data.</text>
</comment>
<organism evidence="2 3">
    <name type="scientific">Plectosphaerella plurivora</name>
    <dbReference type="NCBI Taxonomy" id="936078"/>
    <lineage>
        <taxon>Eukaryota</taxon>
        <taxon>Fungi</taxon>
        <taxon>Dikarya</taxon>
        <taxon>Ascomycota</taxon>
        <taxon>Pezizomycotina</taxon>
        <taxon>Sordariomycetes</taxon>
        <taxon>Hypocreomycetidae</taxon>
        <taxon>Glomerellales</taxon>
        <taxon>Plectosphaerellaceae</taxon>
        <taxon>Plectosphaerella</taxon>
    </lineage>
</organism>
<keyword evidence="3" id="KW-1185">Reference proteome</keyword>
<gene>
    <name evidence="2" type="ORF">F5X68DRAFT_232680</name>
</gene>
<feature type="compositionally biased region" description="Basic and acidic residues" evidence="1">
    <location>
        <begin position="482"/>
        <end position="495"/>
    </location>
</feature>
<dbReference type="Proteomes" id="UP000770015">
    <property type="component" value="Unassembled WGS sequence"/>
</dbReference>
<dbReference type="AlphaFoldDB" id="A0A9P9ABH5"/>
<feature type="region of interest" description="Disordered" evidence="1">
    <location>
        <begin position="149"/>
        <end position="181"/>
    </location>
</feature>
<dbReference type="OrthoDB" id="3648773at2759"/>
<feature type="compositionally biased region" description="Polar residues" evidence="1">
    <location>
        <begin position="82"/>
        <end position="96"/>
    </location>
</feature>
<feature type="region of interest" description="Disordered" evidence="1">
    <location>
        <begin position="254"/>
        <end position="287"/>
    </location>
</feature>
<feature type="compositionally biased region" description="Basic and acidic residues" evidence="1">
    <location>
        <begin position="419"/>
        <end position="437"/>
    </location>
</feature>
<accession>A0A9P9ABH5</accession>
<feature type="region of interest" description="Disordered" evidence="1">
    <location>
        <begin position="323"/>
        <end position="502"/>
    </location>
</feature>
<evidence type="ECO:0000313" key="2">
    <source>
        <dbReference type="EMBL" id="KAH6685696.1"/>
    </source>
</evidence>
<feature type="compositionally biased region" description="Polar residues" evidence="1">
    <location>
        <begin position="168"/>
        <end position="181"/>
    </location>
</feature>